<comment type="caution">
    <text evidence="3">The sequence shown here is derived from an EMBL/GenBank/DDBJ whole genome shotgun (WGS) entry which is preliminary data.</text>
</comment>
<reference evidence="3 4" key="1">
    <citation type="submission" date="2020-08" db="EMBL/GenBank/DDBJ databases">
        <title>Genomic Encyclopedia of Type Strains, Phase IV (KMG-IV): sequencing the most valuable type-strain genomes for metagenomic binning, comparative biology and taxonomic classification.</title>
        <authorList>
            <person name="Goeker M."/>
        </authorList>
    </citation>
    <scope>NUCLEOTIDE SEQUENCE [LARGE SCALE GENOMIC DNA]</scope>
    <source>
        <strain evidence="3 4">DSM 26723</strain>
    </source>
</reference>
<dbReference type="NCBIfam" id="TIGR01451">
    <property type="entry name" value="B_ant_repeat"/>
    <property type="match status" value="1"/>
</dbReference>
<keyword evidence="4" id="KW-1185">Reference proteome</keyword>
<dbReference type="InterPro" id="IPR047589">
    <property type="entry name" value="DUF11_rpt"/>
</dbReference>
<dbReference type="Pfam" id="PF01345">
    <property type="entry name" value="DUF11"/>
    <property type="match status" value="1"/>
</dbReference>
<protein>
    <submittedName>
        <fullName evidence="3">Putative repeat protein (TIGR01451 family)</fullName>
    </submittedName>
</protein>
<keyword evidence="1" id="KW-0732">Signal</keyword>
<organism evidence="3 4">
    <name type="scientific">Povalibacter uvarum</name>
    <dbReference type="NCBI Taxonomy" id="732238"/>
    <lineage>
        <taxon>Bacteria</taxon>
        <taxon>Pseudomonadati</taxon>
        <taxon>Pseudomonadota</taxon>
        <taxon>Gammaproteobacteria</taxon>
        <taxon>Steroidobacterales</taxon>
        <taxon>Steroidobacteraceae</taxon>
        <taxon>Povalibacter</taxon>
    </lineage>
</organism>
<dbReference type="Proteomes" id="UP000588068">
    <property type="component" value="Unassembled WGS sequence"/>
</dbReference>
<evidence type="ECO:0000313" key="3">
    <source>
        <dbReference type="EMBL" id="MBB6092892.1"/>
    </source>
</evidence>
<sequence>MTIARHLKQASLALLMLSSLGVLQSAYAVGTTAGTSISNTATVNYSVGGVAQTAITSAPVAFVVDNRVDLTVTTTNTAAVIANPGQTAVVTTFTVTNTGNAIQSYRLTATDIATAVFGNNDTLNGLTLSTAVDANGNGTYEAGTDVIGNLGDIAPAASPTPVRVFVLATVPLSATNGQFASVRLQVQAAAAGSAGATLLTETSGADTAGVDIVFADAGRDASELADSQYTVESASLTVTKTVSVISDPFNNTTNPKAIPGAVVEYTITVNNGGTVAATDVAVTDSIPANTAYVAGSMLRNGSGVTDSSSDGDNASATGTPVSSIAVTIPSVAPAGSANVRFRVTVQ</sequence>
<name>A0A841HL95_9GAMM</name>
<proteinExistence type="predicted"/>
<evidence type="ECO:0000313" key="4">
    <source>
        <dbReference type="Proteomes" id="UP000588068"/>
    </source>
</evidence>
<dbReference type="InterPro" id="IPR001434">
    <property type="entry name" value="OmcB-like_DUF11"/>
</dbReference>
<feature type="chain" id="PRO_5032748882" evidence="1">
    <location>
        <begin position="29"/>
        <end position="346"/>
    </location>
</feature>
<evidence type="ECO:0000259" key="2">
    <source>
        <dbReference type="Pfam" id="PF01345"/>
    </source>
</evidence>
<accession>A0A841HL95</accession>
<evidence type="ECO:0000256" key="1">
    <source>
        <dbReference type="SAM" id="SignalP"/>
    </source>
</evidence>
<dbReference type="AlphaFoldDB" id="A0A841HL95"/>
<feature type="domain" description="DUF11" evidence="2">
    <location>
        <begin position="252"/>
        <end position="345"/>
    </location>
</feature>
<feature type="signal peptide" evidence="1">
    <location>
        <begin position="1"/>
        <end position="28"/>
    </location>
</feature>
<gene>
    <name evidence="3" type="ORF">HNQ60_001770</name>
</gene>
<dbReference type="EMBL" id="JACHHZ010000002">
    <property type="protein sequence ID" value="MBB6092892.1"/>
    <property type="molecule type" value="Genomic_DNA"/>
</dbReference>
<dbReference type="RefSeq" id="WP_184330754.1">
    <property type="nucleotide sequence ID" value="NZ_JACHHZ010000002.1"/>
</dbReference>